<name>A0AAV6YLN1_ENGPU</name>
<keyword evidence="3" id="KW-1185">Reference proteome</keyword>
<dbReference type="EMBL" id="WNYA01060556">
    <property type="protein sequence ID" value="KAG8535665.1"/>
    <property type="molecule type" value="Genomic_DNA"/>
</dbReference>
<organism evidence="2 3">
    <name type="scientific">Engystomops pustulosus</name>
    <name type="common">Tungara frog</name>
    <name type="synonym">Physalaemus pustulosus</name>
    <dbReference type="NCBI Taxonomy" id="76066"/>
    <lineage>
        <taxon>Eukaryota</taxon>
        <taxon>Metazoa</taxon>
        <taxon>Chordata</taxon>
        <taxon>Craniata</taxon>
        <taxon>Vertebrata</taxon>
        <taxon>Euteleostomi</taxon>
        <taxon>Amphibia</taxon>
        <taxon>Batrachia</taxon>
        <taxon>Anura</taxon>
        <taxon>Neobatrachia</taxon>
        <taxon>Hyloidea</taxon>
        <taxon>Leptodactylidae</taxon>
        <taxon>Leiuperinae</taxon>
        <taxon>Engystomops</taxon>
    </lineage>
</organism>
<dbReference type="AlphaFoldDB" id="A0AAV6YLN1"/>
<reference evidence="2" key="1">
    <citation type="thesis" date="2020" institute="ProQuest LLC" country="789 East Eisenhower Parkway, Ann Arbor, MI, USA">
        <title>Comparative Genomics and Chromosome Evolution.</title>
        <authorList>
            <person name="Mudd A.B."/>
        </authorList>
    </citation>
    <scope>NUCLEOTIDE SEQUENCE</scope>
    <source>
        <strain evidence="2">237g6f4</strain>
        <tissue evidence="2">Blood</tissue>
    </source>
</reference>
<protein>
    <submittedName>
        <fullName evidence="2">Uncharacterized protein</fullName>
    </submittedName>
</protein>
<feature type="region of interest" description="Disordered" evidence="1">
    <location>
        <begin position="10"/>
        <end position="30"/>
    </location>
</feature>
<evidence type="ECO:0000256" key="1">
    <source>
        <dbReference type="SAM" id="MobiDB-lite"/>
    </source>
</evidence>
<dbReference type="Proteomes" id="UP000824782">
    <property type="component" value="Unassembled WGS sequence"/>
</dbReference>
<accession>A0AAV6YLN1</accession>
<comment type="caution">
    <text evidence="2">The sequence shown here is derived from an EMBL/GenBank/DDBJ whole genome shotgun (WGS) entry which is preliminary data.</text>
</comment>
<evidence type="ECO:0000313" key="2">
    <source>
        <dbReference type="EMBL" id="KAG8535665.1"/>
    </source>
</evidence>
<gene>
    <name evidence="2" type="ORF">GDO81_028036</name>
</gene>
<evidence type="ECO:0000313" key="3">
    <source>
        <dbReference type="Proteomes" id="UP000824782"/>
    </source>
</evidence>
<sequence length="109" mass="11821">MDWMMDCIWDDGAGAHNPTETPDPRVTPGPDHEMALSLAPMMLCSLYSVNITPPIMHCSGAHTGGLDRGAPGGHNLSVTLCPPPSPARPQESIFLNIYIFILYIDLFSL</sequence>
<proteinExistence type="predicted"/>